<dbReference type="AlphaFoldDB" id="A0A381V6L4"/>
<evidence type="ECO:0000313" key="2">
    <source>
        <dbReference type="EMBL" id="SVA36022.1"/>
    </source>
</evidence>
<accession>A0A381V6L4</accession>
<protein>
    <submittedName>
        <fullName evidence="2">Uncharacterized protein</fullName>
    </submittedName>
</protein>
<keyword evidence="1" id="KW-0472">Membrane</keyword>
<proteinExistence type="predicted"/>
<name>A0A381V6L4_9ZZZZ</name>
<evidence type="ECO:0000256" key="1">
    <source>
        <dbReference type="SAM" id="Phobius"/>
    </source>
</evidence>
<organism evidence="2">
    <name type="scientific">marine metagenome</name>
    <dbReference type="NCBI Taxonomy" id="408172"/>
    <lineage>
        <taxon>unclassified sequences</taxon>
        <taxon>metagenomes</taxon>
        <taxon>ecological metagenomes</taxon>
    </lineage>
</organism>
<dbReference type="EMBL" id="UINC01007999">
    <property type="protein sequence ID" value="SVA36022.1"/>
    <property type="molecule type" value="Genomic_DNA"/>
</dbReference>
<reference evidence="2" key="1">
    <citation type="submission" date="2018-05" db="EMBL/GenBank/DDBJ databases">
        <authorList>
            <person name="Lanie J.A."/>
            <person name="Ng W.-L."/>
            <person name="Kazmierczak K.M."/>
            <person name="Andrzejewski T.M."/>
            <person name="Davidsen T.M."/>
            <person name="Wayne K.J."/>
            <person name="Tettelin H."/>
            <person name="Glass J.I."/>
            <person name="Rusch D."/>
            <person name="Podicherti R."/>
            <person name="Tsui H.-C.T."/>
            <person name="Winkler M.E."/>
        </authorList>
    </citation>
    <scope>NUCLEOTIDE SEQUENCE</scope>
</reference>
<gene>
    <name evidence="2" type="ORF">METZ01_LOCUS88876</name>
</gene>
<keyword evidence="1" id="KW-1133">Transmembrane helix</keyword>
<feature type="transmembrane region" description="Helical" evidence="1">
    <location>
        <begin position="12"/>
        <end position="30"/>
    </location>
</feature>
<keyword evidence="1" id="KW-0812">Transmembrane</keyword>
<feature type="transmembrane region" description="Helical" evidence="1">
    <location>
        <begin position="42"/>
        <end position="58"/>
    </location>
</feature>
<sequence>MTDQDPKRFQSQRMPALTLLAIIIYFGVGYPLVNKFWPNSDTGLWVLIVVGLVGGYLFKRRQRRRDQDV</sequence>